<evidence type="ECO:0000256" key="5">
    <source>
        <dbReference type="ARBA" id="ARBA00019077"/>
    </source>
</evidence>
<evidence type="ECO:0000256" key="7">
    <source>
        <dbReference type="ARBA" id="ARBA00022679"/>
    </source>
</evidence>
<dbReference type="Pfam" id="PF00534">
    <property type="entry name" value="Glycos_transf_1"/>
    <property type="match status" value="1"/>
</dbReference>
<dbReference type="InterPro" id="IPR007507">
    <property type="entry name" value="Glycos_transf_N"/>
</dbReference>
<dbReference type="SUPFAM" id="SSF53756">
    <property type="entry name" value="UDP-Glycosyltransferase/glycogen phosphorylase"/>
    <property type="match status" value="1"/>
</dbReference>
<evidence type="ECO:0000256" key="9">
    <source>
        <dbReference type="ARBA" id="ARBA00031445"/>
    </source>
</evidence>
<reference evidence="16 17" key="1">
    <citation type="journal article" date="2023" name="bioRxiv">
        <title>An intranuclear bacterial parasite of deep-sea mussels expresses apoptosis inhibitors acquired from its host.</title>
        <authorList>
            <person name="Gonzalez Porras M.A."/>
            <person name="Assie A."/>
            <person name="Tietjen M."/>
            <person name="Violette M."/>
            <person name="Kleiner M."/>
            <person name="Gruber-Vodicka H."/>
            <person name="Dubilier N."/>
            <person name="Leisch N."/>
        </authorList>
    </citation>
    <scope>NUCLEOTIDE SEQUENCE [LARGE SCALE GENOMIC DNA]</scope>
    <source>
        <strain evidence="16">IAP13</strain>
    </source>
</reference>
<dbReference type="EC" id="2.4.99.12" evidence="4 13"/>
<keyword evidence="16" id="KW-0328">Glycosyltransferase</keyword>
<evidence type="ECO:0000256" key="10">
    <source>
        <dbReference type="ARBA" id="ARBA00049183"/>
    </source>
</evidence>
<feature type="site" description="Transition state stabilizer" evidence="12">
    <location>
        <position position="209"/>
    </location>
</feature>
<dbReference type="GO" id="GO:0009244">
    <property type="term" value="P:lipopolysaccharide core region biosynthetic process"/>
    <property type="evidence" value="ECO:0007669"/>
    <property type="project" value="UniProtKB-UniRule"/>
</dbReference>
<sequence>MVRFIYSLLLYIFIPFAILRLIWRLKKNHAYGRRWNERFGFIKPLPRDKPIIWVHAVSVGETIASAPLVMALMKSHPAYRILITTMTPTASDQVTAIYGDRVEHKYMPYDLPDALYRYLNRTMPTLVIIFETELWPNTVAACKKRGIPVIIANARLSERSAKGYQRIGRLTRNMLNQLSVVACQNREDGKRFVRLGLNVEKLQITGSVKFDINITAETLNAAKAMRANWDAGFSRKAQVLIAASTHQEEEQLIINAFINLKKQHPNLLLVVVPRHLERFDSFYDLACNNGLTVKRYNQDTKVTPNTQVILGDVMGEMMKLYAASDIAFVGGSLVERGGHNMLEPAVLGLPVLSGPHTFNFHNISTSLEQAGGLIFVNNSEELATEVDRLLTDVDHYENTKKRAKQFVNANRGALARLLEIITKVLANSHH</sequence>
<comment type="caution">
    <text evidence="16">The sequence shown here is derived from an EMBL/GenBank/DDBJ whole genome shotgun (WGS) entry which is preliminary data.</text>
</comment>
<comment type="pathway">
    <text evidence="2 13">Bacterial outer membrane biogenesis; LPS core biosynthesis.</text>
</comment>
<evidence type="ECO:0000256" key="13">
    <source>
        <dbReference type="RuleBase" id="RU365103"/>
    </source>
</evidence>
<feature type="site" description="Transition state stabilizer" evidence="12">
    <location>
        <position position="131"/>
    </location>
</feature>
<evidence type="ECO:0000256" key="11">
    <source>
        <dbReference type="PIRSR" id="PIRSR639901-1"/>
    </source>
</evidence>
<keyword evidence="17" id="KW-1185">Reference proteome</keyword>
<proteinExistence type="inferred from homology"/>
<organism evidence="16 17">
    <name type="scientific">Candidatus Endonucleibacter bathymodioli</name>
    <dbReference type="NCBI Taxonomy" id="539814"/>
    <lineage>
        <taxon>Bacteria</taxon>
        <taxon>Pseudomonadati</taxon>
        <taxon>Pseudomonadota</taxon>
        <taxon>Gammaproteobacteria</taxon>
        <taxon>Oceanospirillales</taxon>
        <taxon>Endozoicomonadaceae</taxon>
        <taxon>Candidatus Endonucleibacter</taxon>
    </lineage>
</organism>
<gene>
    <name evidence="16" type="primary">waaA</name>
    <name evidence="16" type="ORF">QS748_07995</name>
</gene>
<keyword evidence="13" id="KW-0448">Lipopolysaccharide biosynthesis</keyword>
<keyword evidence="13" id="KW-0812">Transmembrane</keyword>
<dbReference type="EMBL" id="JASXSV010000010">
    <property type="protein sequence ID" value="MDP0589128.1"/>
    <property type="molecule type" value="Genomic_DNA"/>
</dbReference>
<accession>A0AA90NVR8</accession>
<feature type="transmembrane region" description="Helical" evidence="13">
    <location>
        <begin position="6"/>
        <end position="23"/>
    </location>
</feature>
<dbReference type="NCBIfam" id="NF004388">
    <property type="entry name" value="PRK05749.1-4"/>
    <property type="match status" value="1"/>
</dbReference>
<evidence type="ECO:0000313" key="16">
    <source>
        <dbReference type="EMBL" id="MDP0589128.1"/>
    </source>
</evidence>
<evidence type="ECO:0000256" key="1">
    <source>
        <dbReference type="ARBA" id="ARBA00004388"/>
    </source>
</evidence>
<dbReference type="GO" id="GO:0009245">
    <property type="term" value="P:lipid A biosynthetic process"/>
    <property type="evidence" value="ECO:0007669"/>
    <property type="project" value="TreeGrafter"/>
</dbReference>
<dbReference type="InterPro" id="IPR038107">
    <property type="entry name" value="Glycos_transf_N_sf"/>
</dbReference>
<comment type="function">
    <text evidence="13">Involved in lipopolysaccharide (LPS) biosynthesis. Catalyzes the transfer of 3-deoxy-D-manno-octulosonate (Kdo) residue(s) from CMP-Kdo to lipid IV(A), the tetraacyldisaccharide-1,4'-bisphosphate precursor of lipid A.</text>
</comment>
<keyword evidence="6" id="KW-0997">Cell inner membrane</keyword>
<dbReference type="GO" id="GO:0005886">
    <property type="term" value="C:plasma membrane"/>
    <property type="evidence" value="ECO:0007669"/>
    <property type="project" value="UniProtKB-SubCell"/>
</dbReference>
<dbReference type="FunFam" id="3.40.50.2000:FF:000032">
    <property type="entry name" value="3-deoxy-D-manno-octulosonic acid transferase"/>
    <property type="match status" value="1"/>
</dbReference>
<evidence type="ECO:0000256" key="4">
    <source>
        <dbReference type="ARBA" id="ARBA00012621"/>
    </source>
</evidence>
<feature type="domain" description="3-deoxy-D-manno-octulosonic-acid transferase N-terminal" evidence="15">
    <location>
        <begin position="34"/>
        <end position="212"/>
    </location>
</feature>
<feature type="active site" description="Proton acceptor" evidence="11">
    <location>
        <position position="61"/>
    </location>
</feature>
<dbReference type="PANTHER" id="PTHR42755:SF1">
    <property type="entry name" value="3-DEOXY-D-MANNO-OCTULOSONIC ACID TRANSFERASE, MITOCHONDRIAL-RELATED"/>
    <property type="match status" value="1"/>
</dbReference>
<comment type="caution">
    <text evidence="13">Lacks conserved residue(s) required for the propagation of feature annotation.</text>
</comment>
<evidence type="ECO:0000256" key="3">
    <source>
        <dbReference type="ARBA" id="ARBA00006380"/>
    </source>
</evidence>
<evidence type="ECO:0000259" key="14">
    <source>
        <dbReference type="Pfam" id="PF00534"/>
    </source>
</evidence>
<evidence type="ECO:0000256" key="8">
    <source>
        <dbReference type="ARBA" id="ARBA00022968"/>
    </source>
</evidence>
<feature type="transmembrane region" description="Helical" evidence="13">
    <location>
        <begin position="51"/>
        <end position="73"/>
    </location>
</feature>
<comment type="catalytic activity">
    <reaction evidence="10 13">
        <text>lipid IVA (E. coli) + CMP-3-deoxy-beta-D-manno-octulosonate = alpha-Kdo-(2-&gt;6)-lipid IVA (E. coli) + CMP + H(+)</text>
        <dbReference type="Rhea" id="RHEA:28066"/>
        <dbReference type="ChEBI" id="CHEBI:15378"/>
        <dbReference type="ChEBI" id="CHEBI:58603"/>
        <dbReference type="ChEBI" id="CHEBI:60364"/>
        <dbReference type="ChEBI" id="CHEBI:60377"/>
        <dbReference type="ChEBI" id="CHEBI:85987"/>
        <dbReference type="EC" id="2.4.99.12"/>
    </reaction>
</comment>
<keyword evidence="7 13" id="KW-0808">Transferase</keyword>
<evidence type="ECO:0000313" key="17">
    <source>
        <dbReference type="Proteomes" id="UP001178148"/>
    </source>
</evidence>
<evidence type="ECO:0000256" key="6">
    <source>
        <dbReference type="ARBA" id="ARBA00022519"/>
    </source>
</evidence>
<dbReference type="Gene3D" id="3.40.50.11720">
    <property type="entry name" value="3-Deoxy-D-manno-octulosonic-acid transferase, N-terminal domain"/>
    <property type="match status" value="1"/>
</dbReference>
<dbReference type="FunFam" id="3.40.50.11720:FF:000001">
    <property type="entry name" value="3-deoxy-D-manno-octulosonic acid transferase"/>
    <property type="match status" value="1"/>
</dbReference>
<dbReference type="Proteomes" id="UP001178148">
    <property type="component" value="Unassembled WGS sequence"/>
</dbReference>
<dbReference type="InterPro" id="IPR001296">
    <property type="entry name" value="Glyco_trans_1"/>
</dbReference>
<feature type="domain" description="Glycosyl transferase family 1" evidence="14">
    <location>
        <begin position="251"/>
        <end position="405"/>
    </location>
</feature>
<evidence type="ECO:0000256" key="12">
    <source>
        <dbReference type="PIRSR" id="PIRSR639901-2"/>
    </source>
</evidence>
<keyword evidence="13" id="KW-1003">Cell membrane</keyword>
<dbReference type="Pfam" id="PF04413">
    <property type="entry name" value="Glycos_transf_N"/>
    <property type="match status" value="1"/>
</dbReference>
<keyword evidence="8" id="KW-0735">Signal-anchor</keyword>
<dbReference type="InterPro" id="IPR039901">
    <property type="entry name" value="Kdotransferase"/>
</dbReference>
<evidence type="ECO:0000259" key="15">
    <source>
        <dbReference type="Pfam" id="PF04413"/>
    </source>
</evidence>
<name>A0AA90NVR8_9GAMM</name>
<protein>
    <recommendedName>
        <fullName evidence="5 13">3-deoxy-D-manno-octulosonic acid transferase</fullName>
        <shortName evidence="13">Kdo transferase</shortName>
        <ecNumber evidence="4 13">2.4.99.12</ecNumber>
    </recommendedName>
    <alternativeName>
        <fullName evidence="9 13">Lipid IV(A) 3-deoxy-D-manno-octulosonic acid transferase</fullName>
    </alternativeName>
</protein>
<evidence type="ECO:0000256" key="2">
    <source>
        <dbReference type="ARBA" id="ARBA00004713"/>
    </source>
</evidence>
<dbReference type="PANTHER" id="PTHR42755">
    <property type="entry name" value="3-DEOXY-MANNO-OCTULOSONATE CYTIDYLYLTRANSFERASE"/>
    <property type="match status" value="1"/>
</dbReference>
<comment type="similarity">
    <text evidence="3">Belongs to the glycosyltransferase group 1 family. Glycosyltransferase 30 subfamily.</text>
</comment>
<dbReference type="Gene3D" id="3.40.50.2000">
    <property type="entry name" value="Glycogen Phosphorylase B"/>
    <property type="match status" value="1"/>
</dbReference>
<dbReference type="GO" id="GO:0043842">
    <property type="term" value="F:Kdo transferase activity"/>
    <property type="evidence" value="ECO:0007669"/>
    <property type="project" value="UniProtKB-EC"/>
</dbReference>
<dbReference type="AlphaFoldDB" id="A0AA90NVR8"/>
<comment type="subcellular location">
    <subcellularLocation>
        <location evidence="1">Cell inner membrane</location>
        <topology evidence="1">Single-pass membrane protein</topology>
        <orientation evidence="1">Cytoplasmic side</orientation>
    </subcellularLocation>
    <subcellularLocation>
        <location evidence="13">Cell membrane</location>
    </subcellularLocation>
</comment>
<keyword evidence="13" id="KW-1133">Transmembrane helix</keyword>
<keyword evidence="13" id="KW-0472">Membrane</keyword>